<name>A0A0L0UJ75_9BASI</name>
<accession>A0A0L0UJ75</accession>
<sequence length="103" mass="11663">MDGDTATYQIDQGDVLILSSGREFSIFDNANAPSIDIRKIHVMKDRSSYFTNGGNAFSFVGCRFVFQINDTFRFITSLPEPIVIKTQREENEGIKDFLTRLSS</sequence>
<dbReference type="EMBL" id="AJIL01006974">
    <property type="protein sequence ID" value="KNE87056.1"/>
    <property type="molecule type" value="Genomic_DNA"/>
</dbReference>
<evidence type="ECO:0000313" key="2">
    <source>
        <dbReference type="Proteomes" id="UP000054564"/>
    </source>
</evidence>
<evidence type="ECO:0000313" key="1">
    <source>
        <dbReference type="EMBL" id="KNE87056.1"/>
    </source>
</evidence>
<organism evidence="1 2">
    <name type="scientific">Puccinia striiformis f. sp. tritici PST-78</name>
    <dbReference type="NCBI Taxonomy" id="1165861"/>
    <lineage>
        <taxon>Eukaryota</taxon>
        <taxon>Fungi</taxon>
        <taxon>Dikarya</taxon>
        <taxon>Basidiomycota</taxon>
        <taxon>Pucciniomycotina</taxon>
        <taxon>Pucciniomycetes</taxon>
        <taxon>Pucciniales</taxon>
        <taxon>Pucciniaceae</taxon>
        <taxon>Puccinia</taxon>
    </lineage>
</organism>
<proteinExistence type="predicted"/>
<reference evidence="2" key="1">
    <citation type="submission" date="2014-03" db="EMBL/GenBank/DDBJ databases">
        <title>The Genome Sequence of Puccinia striiformis f. sp. tritici PST-78.</title>
        <authorList>
            <consortium name="The Broad Institute Genome Sequencing Platform"/>
            <person name="Cuomo C."/>
            <person name="Hulbert S."/>
            <person name="Chen X."/>
            <person name="Walker B."/>
            <person name="Young S.K."/>
            <person name="Zeng Q."/>
            <person name="Gargeya S."/>
            <person name="Fitzgerald M."/>
            <person name="Haas B."/>
            <person name="Abouelleil A."/>
            <person name="Alvarado L."/>
            <person name="Arachchi H.M."/>
            <person name="Berlin A.M."/>
            <person name="Chapman S.B."/>
            <person name="Goldberg J."/>
            <person name="Griggs A."/>
            <person name="Gujja S."/>
            <person name="Hansen M."/>
            <person name="Howarth C."/>
            <person name="Imamovic A."/>
            <person name="Larimer J."/>
            <person name="McCowan C."/>
            <person name="Montmayeur A."/>
            <person name="Murphy C."/>
            <person name="Neiman D."/>
            <person name="Pearson M."/>
            <person name="Priest M."/>
            <person name="Roberts A."/>
            <person name="Saif S."/>
            <person name="Shea T."/>
            <person name="Sisk P."/>
            <person name="Sykes S."/>
            <person name="Wortman J."/>
            <person name="Nusbaum C."/>
            <person name="Birren B."/>
        </authorList>
    </citation>
    <scope>NUCLEOTIDE SEQUENCE [LARGE SCALE GENOMIC DNA]</scope>
    <source>
        <strain evidence="2">race PST-78</strain>
    </source>
</reference>
<protein>
    <submittedName>
        <fullName evidence="1">Uncharacterized protein</fullName>
    </submittedName>
</protein>
<dbReference type="AlphaFoldDB" id="A0A0L0UJ75"/>
<dbReference type="Proteomes" id="UP000054564">
    <property type="component" value="Unassembled WGS sequence"/>
</dbReference>
<keyword evidence="2" id="KW-1185">Reference proteome</keyword>
<gene>
    <name evidence="1" type="ORF">PSTG_19571</name>
</gene>
<comment type="caution">
    <text evidence="1">The sequence shown here is derived from an EMBL/GenBank/DDBJ whole genome shotgun (WGS) entry which is preliminary data.</text>
</comment>